<feature type="binding site" evidence="6">
    <location>
        <begin position="157"/>
        <end position="159"/>
    </location>
    <ligand>
        <name>NAD(+)</name>
        <dbReference type="ChEBI" id="CHEBI:57540"/>
        <note>ligand shared between two adjacent protomers</note>
    </ligand>
</feature>
<evidence type="ECO:0000256" key="5">
    <source>
        <dbReference type="ARBA" id="ARBA00023027"/>
    </source>
</evidence>
<evidence type="ECO:0000313" key="8">
    <source>
        <dbReference type="Proteomes" id="UP000282654"/>
    </source>
</evidence>
<evidence type="ECO:0000256" key="3">
    <source>
        <dbReference type="ARBA" id="ARBA00022977"/>
    </source>
</evidence>
<organism evidence="7 8">
    <name type="scientific">Thermodesulfitimonas autotrophica</name>
    <dbReference type="NCBI Taxonomy" id="1894989"/>
    <lineage>
        <taxon>Bacteria</taxon>
        <taxon>Bacillati</taxon>
        <taxon>Bacillota</taxon>
        <taxon>Clostridia</taxon>
        <taxon>Thermoanaerobacterales</taxon>
        <taxon>Thermoanaerobacteraceae</taxon>
        <taxon>Thermodesulfitimonas</taxon>
    </lineage>
</organism>
<feature type="binding site" evidence="6">
    <location>
        <position position="238"/>
    </location>
    <ligand>
        <name>glycine</name>
        <dbReference type="ChEBI" id="CHEBI:57305"/>
    </ligand>
</feature>
<comment type="caution">
    <text evidence="7">The sequence shown here is derived from an EMBL/GenBank/DDBJ whole genome shotgun (WGS) entry which is preliminary data.</text>
</comment>
<dbReference type="HAMAP" id="MF_00304">
    <property type="entry name" value="Thi4"/>
    <property type="match status" value="1"/>
</dbReference>
<comment type="catalytic activity">
    <reaction evidence="6">
        <text>hydrogen sulfide + glycine + NAD(+) = ADP-5-ethyl-4-methylthiazole-2-carboxylate + nicotinamide + 3 H2O + H(+)</text>
        <dbReference type="Rhea" id="RHEA:55704"/>
        <dbReference type="ChEBI" id="CHEBI:15377"/>
        <dbReference type="ChEBI" id="CHEBI:15378"/>
        <dbReference type="ChEBI" id="CHEBI:17154"/>
        <dbReference type="ChEBI" id="CHEBI:29919"/>
        <dbReference type="ChEBI" id="CHEBI:57305"/>
        <dbReference type="ChEBI" id="CHEBI:57540"/>
        <dbReference type="ChEBI" id="CHEBI:139151"/>
        <dbReference type="EC" id="2.4.2.59"/>
    </reaction>
</comment>
<dbReference type="InterPro" id="IPR022828">
    <property type="entry name" value="Thi4_prok"/>
</dbReference>
<dbReference type="GO" id="GO:0016763">
    <property type="term" value="F:pentosyltransferase activity"/>
    <property type="evidence" value="ECO:0007669"/>
    <property type="project" value="UniProtKB-UniRule"/>
</dbReference>
<dbReference type="PANTHER" id="PTHR43422">
    <property type="entry name" value="THIAMINE THIAZOLE SYNTHASE"/>
    <property type="match status" value="1"/>
</dbReference>
<feature type="binding site" description="in other chain" evidence="6">
    <location>
        <position position="40"/>
    </location>
    <ligand>
        <name>NAD(+)</name>
        <dbReference type="ChEBI" id="CHEBI:57540"/>
        <note>ligand shared between two adjacent protomers</note>
    </ligand>
</feature>
<keyword evidence="5 6" id="KW-0520">NAD</keyword>
<comment type="caution">
    <text evidence="6">Lacks conserved residue(s) required for the propagation of feature annotation.</text>
</comment>
<dbReference type="GO" id="GO:0009228">
    <property type="term" value="P:thiamine biosynthetic process"/>
    <property type="evidence" value="ECO:0007669"/>
    <property type="project" value="UniProtKB-KW"/>
</dbReference>
<dbReference type="NCBIfam" id="TIGR00292">
    <property type="entry name" value="sulfide-dependent adenosine diphosphate thiazole synthase"/>
    <property type="match status" value="1"/>
</dbReference>
<dbReference type="InterPro" id="IPR036188">
    <property type="entry name" value="FAD/NAD-bd_sf"/>
</dbReference>
<feature type="binding site" description="in other chain" evidence="6">
    <location>
        <position position="67"/>
    </location>
    <ligand>
        <name>NAD(+)</name>
        <dbReference type="ChEBI" id="CHEBI:57540"/>
        <note>ligand shared between two adjacent protomers</note>
    </ligand>
</feature>
<gene>
    <name evidence="6" type="primary">thi4</name>
    <name evidence="7" type="ORF">EDD75_1339</name>
</gene>
<evidence type="ECO:0000256" key="1">
    <source>
        <dbReference type="ARBA" id="ARBA00022679"/>
    </source>
</evidence>
<dbReference type="EC" id="2.4.2.59" evidence="6"/>
<feature type="binding site" description="in other chain" evidence="6">
    <location>
        <position position="131"/>
    </location>
    <ligand>
        <name>NAD(+)</name>
        <dbReference type="ChEBI" id="CHEBI:57540"/>
        <note>ligand shared between two adjacent protomers</note>
    </ligand>
</feature>
<dbReference type="GO" id="GO:0005506">
    <property type="term" value="F:iron ion binding"/>
    <property type="evidence" value="ECO:0007669"/>
    <property type="project" value="UniProtKB-UniRule"/>
</dbReference>
<protein>
    <recommendedName>
        <fullName evidence="6">Thiamine thiazole synthase</fullName>
        <ecNumber evidence="6">2.4.2.59</ecNumber>
    </recommendedName>
</protein>
<keyword evidence="1 6" id="KW-0808">Transferase</keyword>
<comment type="similarity">
    <text evidence="6">Belongs to the THI4 family.</text>
</comment>
<dbReference type="Gene3D" id="3.50.50.60">
    <property type="entry name" value="FAD/NAD(P)-binding domain"/>
    <property type="match status" value="1"/>
</dbReference>
<dbReference type="OrthoDB" id="9806565at2"/>
<evidence type="ECO:0000256" key="6">
    <source>
        <dbReference type="HAMAP-Rule" id="MF_00304"/>
    </source>
</evidence>
<dbReference type="AlphaFoldDB" id="A0A3N5AQC8"/>
<dbReference type="Proteomes" id="UP000282654">
    <property type="component" value="Unassembled WGS sequence"/>
</dbReference>
<evidence type="ECO:0000256" key="2">
    <source>
        <dbReference type="ARBA" id="ARBA00022723"/>
    </source>
</evidence>
<reference evidence="7 8" key="1">
    <citation type="submission" date="2018-11" db="EMBL/GenBank/DDBJ databases">
        <title>Genomic Encyclopedia of Type Strains, Phase IV (KMG-IV): sequencing the most valuable type-strain genomes for metagenomic binning, comparative biology and taxonomic classification.</title>
        <authorList>
            <person name="Goeker M."/>
        </authorList>
    </citation>
    <scope>NUCLEOTIDE SEQUENCE [LARGE SCALE GENOMIC DNA]</scope>
    <source>
        <strain evidence="7 8">DSM 102936</strain>
    </source>
</reference>
<dbReference type="GO" id="GO:0052837">
    <property type="term" value="P:thiazole biosynthetic process"/>
    <property type="evidence" value="ECO:0007669"/>
    <property type="project" value="UniProtKB-UniRule"/>
</dbReference>
<dbReference type="EMBL" id="RKRE01000002">
    <property type="protein sequence ID" value="RPF47067.1"/>
    <property type="molecule type" value="Genomic_DNA"/>
</dbReference>
<sequence length="265" mass="28405">MDYNFPLDERTISRAIITRYHQDLLSLLECDVAVVGAGPSGLAAAYYLARRGLKTVVFERRLSVGGGMWGGAMMFNRIVFQDPARGVFEEVGVRCEEFAPGYYTAHAVEAVTGFAYAACRAGAQIMNLITVEDVVLREDVVAGLVLNWTAVEMAGLHVDPLAVRCRCVVDATGHDARVVRILADKDGVVLKVPGGRIRGEKSLWAEVGERQILEHTGEVYPGLYVTGMAANAVAGGYRMGPVFGGMVLSGKKVAELIAEQLAAGA</sequence>
<dbReference type="InterPro" id="IPR002922">
    <property type="entry name" value="Thi4_fam"/>
</dbReference>
<keyword evidence="8" id="KW-1185">Reference proteome</keyword>
<dbReference type="GO" id="GO:0009229">
    <property type="term" value="P:thiamine diphosphate biosynthetic process"/>
    <property type="evidence" value="ECO:0007669"/>
    <property type="project" value="UniProtKB-UniRule"/>
</dbReference>
<dbReference type="RefSeq" id="WP_123929804.1">
    <property type="nucleotide sequence ID" value="NZ_RKRE01000002.1"/>
</dbReference>
<evidence type="ECO:0000313" key="7">
    <source>
        <dbReference type="EMBL" id="RPF47067.1"/>
    </source>
</evidence>
<evidence type="ECO:0000256" key="4">
    <source>
        <dbReference type="ARBA" id="ARBA00023004"/>
    </source>
</evidence>
<comment type="pathway">
    <text evidence="6">Cofactor biosynthesis; thiamine diphosphate biosynthesis.</text>
</comment>
<dbReference type="PANTHER" id="PTHR43422:SF3">
    <property type="entry name" value="THIAMINE THIAZOLE SYNTHASE"/>
    <property type="match status" value="1"/>
</dbReference>
<dbReference type="SUPFAM" id="SSF51905">
    <property type="entry name" value="FAD/NAD(P)-binding domain"/>
    <property type="match status" value="1"/>
</dbReference>
<keyword evidence="3 6" id="KW-0784">Thiamine biosynthesis</keyword>
<feature type="binding site" description="in other chain" evidence="6">
    <location>
        <position position="174"/>
    </location>
    <ligand>
        <name>Fe cation</name>
        <dbReference type="ChEBI" id="CHEBI:24875"/>
        <note>ligand shared between two adjacent protomers</note>
    </ligand>
</feature>
<keyword evidence="2 6" id="KW-0479">Metal-binding</keyword>
<accession>A0A3N5AQC8</accession>
<proteinExistence type="inferred from homology"/>
<keyword evidence="4 6" id="KW-0408">Iron</keyword>
<comment type="function">
    <text evidence="6">Involved in the biosynthesis of the thiazole moiety of thiamine. Catalyzes the conversion of NAD and glycine to adenosine diphosphate 5-(2-hydroxyethyl)-4-methylthiazole-2-carboxylate (ADT), an adenylated thiazole intermediate, using free sulfide as a source of sulfur.</text>
</comment>
<dbReference type="UniPathway" id="UPA00060"/>
<dbReference type="PRINTS" id="PR00419">
    <property type="entry name" value="ADXRDTASE"/>
</dbReference>
<feature type="binding site" description="in other chain" evidence="6">
    <location>
        <position position="228"/>
    </location>
    <ligand>
        <name>NAD(+)</name>
        <dbReference type="ChEBI" id="CHEBI:57540"/>
        <note>ligand shared between two adjacent protomers</note>
    </ligand>
</feature>
<name>A0A3N5AQC8_9THEO</name>
<comment type="cofactor">
    <cofactor evidence="6">
        <name>Fe(2+)</name>
        <dbReference type="ChEBI" id="CHEBI:29033"/>
    </cofactor>
</comment>
<comment type="subunit">
    <text evidence="6">Homooctamer; tetramer of dimers.</text>
</comment>
<feature type="binding site" evidence="6">
    <location>
        <position position="159"/>
    </location>
    <ligand>
        <name>Fe cation</name>
        <dbReference type="ChEBI" id="CHEBI:24875"/>
        <note>ligand shared between two adjacent protomers</note>
    </ligand>
</feature>
<feature type="binding site" description="in other chain" evidence="6">
    <location>
        <begin position="59"/>
        <end position="60"/>
    </location>
    <ligand>
        <name>NAD(+)</name>
        <dbReference type="ChEBI" id="CHEBI:57540"/>
        <note>ligand shared between two adjacent protomers</note>
    </ligand>
</feature>
<dbReference type="Pfam" id="PF01946">
    <property type="entry name" value="Thi4"/>
    <property type="match status" value="1"/>
</dbReference>